<reference evidence="5 6" key="1">
    <citation type="journal article" date="2015" name="Genome Announc.">
        <title>Expanding the biotechnology potential of lactobacilli through comparative genomics of 213 strains and associated genera.</title>
        <authorList>
            <person name="Sun Z."/>
            <person name="Harris H.M."/>
            <person name="McCann A."/>
            <person name="Guo C."/>
            <person name="Argimon S."/>
            <person name="Zhang W."/>
            <person name="Yang X."/>
            <person name="Jeffery I.B."/>
            <person name="Cooney J.C."/>
            <person name="Kagawa T.F."/>
            <person name="Liu W."/>
            <person name="Song Y."/>
            <person name="Salvetti E."/>
            <person name="Wrobel A."/>
            <person name="Rasinkangas P."/>
            <person name="Parkhill J."/>
            <person name="Rea M.C."/>
            <person name="O'Sullivan O."/>
            <person name="Ritari J."/>
            <person name="Douillard F.P."/>
            <person name="Paul Ross R."/>
            <person name="Yang R."/>
            <person name="Briner A.E."/>
            <person name="Felis G.E."/>
            <person name="de Vos W.M."/>
            <person name="Barrangou R."/>
            <person name="Klaenhammer T.R."/>
            <person name="Caufield P.W."/>
            <person name="Cui Y."/>
            <person name="Zhang H."/>
            <person name="O'Toole P.W."/>
        </authorList>
    </citation>
    <scope>NUCLEOTIDE SEQUENCE [LARGE SCALE GENOMIC DNA]</scope>
    <source>
        <strain evidence="5 6">DSM 15707</strain>
    </source>
</reference>
<dbReference type="RefSeq" id="WP_057890197.1">
    <property type="nucleotide sequence ID" value="NZ_AZFE01000031.1"/>
</dbReference>
<dbReference type="Gene3D" id="1.10.10.10">
    <property type="entry name" value="Winged helix-like DNA-binding domain superfamily/Winged helix DNA-binding domain"/>
    <property type="match status" value="1"/>
</dbReference>
<dbReference type="InterPro" id="IPR000835">
    <property type="entry name" value="HTH_MarR-typ"/>
</dbReference>
<dbReference type="PATRIC" id="fig|1423778.4.peg.1306"/>
<dbReference type="AlphaFoldDB" id="A0A0R1RKD8"/>
<dbReference type="InterPro" id="IPR011991">
    <property type="entry name" value="ArsR-like_HTH"/>
</dbReference>
<dbReference type="Proteomes" id="UP000051697">
    <property type="component" value="Unassembled WGS sequence"/>
</dbReference>
<evidence type="ECO:0000259" key="4">
    <source>
        <dbReference type="PROSITE" id="PS50995"/>
    </source>
</evidence>
<dbReference type="InterPro" id="IPR052067">
    <property type="entry name" value="Metal_resp_HTH_trans_reg"/>
</dbReference>
<evidence type="ECO:0000256" key="3">
    <source>
        <dbReference type="ARBA" id="ARBA00023163"/>
    </source>
</evidence>
<evidence type="ECO:0000256" key="2">
    <source>
        <dbReference type="ARBA" id="ARBA00023125"/>
    </source>
</evidence>
<keyword evidence="2" id="KW-0238">DNA-binding</keyword>
<dbReference type="InterPro" id="IPR036388">
    <property type="entry name" value="WH-like_DNA-bd_sf"/>
</dbReference>
<dbReference type="SUPFAM" id="SSF46785">
    <property type="entry name" value="Winged helix' DNA-binding domain"/>
    <property type="match status" value="1"/>
</dbReference>
<proteinExistence type="predicted"/>
<dbReference type="GO" id="GO:0003700">
    <property type="term" value="F:DNA-binding transcription factor activity"/>
    <property type="evidence" value="ECO:0007669"/>
    <property type="project" value="InterPro"/>
</dbReference>
<feature type="domain" description="HTH marR-type" evidence="4">
    <location>
        <begin position="6"/>
        <end position="154"/>
    </location>
</feature>
<dbReference type="STRING" id="1423778.FC70_GL001272"/>
<dbReference type="GO" id="GO:0003677">
    <property type="term" value="F:DNA binding"/>
    <property type="evidence" value="ECO:0007669"/>
    <property type="project" value="UniProtKB-KW"/>
</dbReference>
<keyword evidence="6" id="KW-1185">Reference proteome</keyword>
<evidence type="ECO:0000313" key="6">
    <source>
        <dbReference type="Proteomes" id="UP000051697"/>
    </source>
</evidence>
<dbReference type="PANTHER" id="PTHR35790:SF4">
    <property type="entry name" value="HTH-TYPE TRANSCRIPTIONAL REGULATOR PCHR"/>
    <property type="match status" value="1"/>
</dbReference>
<dbReference type="CDD" id="cd00090">
    <property type="entry name" value="HTH_ARSR"/>
    <property type="match status" value="1"/>
</dbReference>
<protein>
    <recommendedName>
        <fullName evidence="4">HTH marR-type domain-containing protein</fullName>
    </recommendedName>
</protein>
<organism evidence="5 6">
    <name type="scientific">Paucilactobacillus oligofermentans DSM 15707 = LMG 22743</name>
    <dbReference type="NCBI Taxonomy" id="1423778"/>
    <lineage>
        <taxon>Bacteria</taxon>
        <taxon>Bacillati</taxon>
        <taxon>Bacillota</taxon>
        <taxon>Bacilli</taxon>
        <taxon>Lactobacillales</taxon>
        <taxon>Lactobacillaceae</taxon>
        <taxon>Paucilactobacillus</taxon>
    </lineage>
</organism>
<name>A0A0R1RKD8_9LACO</name>
<dbReference type="PROSITE" id="PS50995">
    <property type="entry name" value="HTH_MARR_2"/>
    <property type="match status" value="1"/>
</dbReference>
<dbReference type="SMART" id="SM00347">
    <property type="entry name" value="HTH_MARR"/>
    <property type="match status" value="1"/>
</dbReference>
<comment type="caution">
    <text evidence="5">The sequence shown here is derived from an EMBL/GenBank/DDBJ whole genome shotgun (WGS) entry which is preliminary data.</text>
</comment>
<dbReference type="EMBL" id="AZFE01000031">
    <property type="protein sequence ID" value="KRL55668.1"/>
    <property type="molecule type" value="Genomic_DNA"/>
</dbReference>
<accession>A0A0R1RKD8</accession>
<evidence type="ECO:0000313" key="5">
    <source>
        <dbReference type="EMBL" id="KRL55668.1"/>
    </source>
</evidence>
<keyword evidence="3" id="KW-0804">Transcription</keyword>
<keyword evidence="1" id="KW-0805">Transcription regulation</keyword>
<dbReference type="OrthoDB" id="2329684at2"/>
<dbReference type="PANTHER" id="PTHR35790">
    <property type="entry name" value="HTH-TYPE TRANSCRIPTIONAL REGULATOR PCHR"/>
    <property type="match status" value="1"/>
</dbReference>
<dbReference type="InterPro" id="IPR036390">
    <property type="entry name" value="WH_DNA-bd_sf"/>
</dbReference>
<dbReference type="KEGG" id="lol:LACOL_0034"/>
<gene>
    <name evidence="5" type="ORF">FC70_GL001272</name>
</gene>
<evidence type="ECO:0000256" key="1">
    <source>
        <dbReference type="ARBA" id="ARBA00023015"/>
    </source>
</evidence>
<sequence>MTQDYYSEITSQLHQIREHKQDIVEEHRKMALELVDQHLQEVVDNLSILSLHILSALEEKPLTGMELSKILNSTRGGITRAAKKLLEYQLITTSQPTNDRKKIYYQLTEQGSTLAMAHDQMHQKLESDFRKQILNDLSLADQRVIANFLDNFINFKPKN</sequence>
<dbReference type="Pfam" id="PF01047">
    <property type="entry name" value="MarR"/>
    <property type="match status" value="1"/>
</dbReference>